<dbReference type="Proteomes" id="UP000215086">
    <property type="component" value="Chromosome"/>
</dbReference>
<evidence type="ECO:0000256" key="6">
    <source>
        <dbReference type="ARBA" id="ARBA00023004"/>
    </source>
</evidence>
<evidence type="ECO:0000259" key="9">
    <source>
        <dbReference type="Pfam" id="PF10531"/>
    </source>
</evidence>
<accession>A0A286RIJ4</accession>
<dbReference type="PANTHER" id="PTHR43034">
    <property type="entry name" value="ION-TRANSLOCATING OXIDOREDUCTASE COMPLEX SUBUNIT C"/>
    <property type="match status" value="1"/>
</dbReference>
<dbReference type="AlphaFoldDB" id="A0A286RIJ4"/>
<feature type="domain" description="NADH-ubiquinone oxidoreductase 51kDa subunit FMN-binding" evidence="8">
    <location>
        <begin position="8"/>
        <end position="147"/>
    </location>
</feature>
<dbReference type="OrthoDB" id="9767754at2"/>
<keyword evidence="6" id="KW-0408">Iron</keyword>
<evidence type="ECO:0000256" key="2">
    <source>
        <dbReference type="ARBA" id="ARBA00022485"/>
    </source>
</evidence>
<sequence length="442" mass="48170">MKVTVEHVFEAGVVGAGGAGFPTHVKLSARADTVLINAAECEPLLHKDKEILRDYTETVLEGLQIAMQLVGAERGVIGIKGKYHDVIEKLERLIPPRVEIVPLPDAYPSGDEFILVYEALGRVIPPGGIPLHVGAVVINVETAFNVAQAASQPVVEKYLTIAGAVREPVTLRVPVGVTLAECLELAGGATVANPQLMVGGVMMGYLEENPQALVDKTTGGVIVLPHDHIVIRRRRQDWKQIARIGRSACDQCSFCTELCPRWLLGHPIEPHRAMRSLGFTLVGEANVQGTAFCCECNLCSLYSCPEDLDPKNVCAQNKRRILAEKRRWENPPFVPERADRLLKNRRAPTARLMRKLGLTVYPNVGPLVERTVTPRRVGIKLKQHVGVPCEPIVQVGDRVERGQMIGRPPRANGKPALGAPVHASIAGRVSAITDGIIWIESE</sequence>
<dbReference type="GO" id="GO:0016020">
    <property type="term" value="C:membrane"/>
    <property type="evidence" value="ECO:0007669"/>
    <property type="project" value="InterPro"/>
</dbReference>
<gene>
    <name evidence="11" type="ORF">THTE_3179</name>
</gene>
<evidence type="ECO:0000313" key="12">
    <source>
        <dbReference type="Proteomes" id="UP000215086"/>
    </source>
</evidence>
<keyword evidence="4" id="KW-0677">Repeat</keyword>
<dbReference type="InterPro" id="IPR037225">
    <property type="entry name" value="Nuo51_FMN-bd_sf"/>
</dbReference>
<dbReference type="GO" id="GO:0051539">
    <property type="term" value="F:4 iron, 4 sulfur cluster binding"/>
    <property type="evidence" value="ECO:0007669"/>
    <property type="project" value="UniProtKB-KW"/>
</dbReference>
<dbReference type="SUPFAM" id="SSF46548">
    <property type="entry name" value="alpha-helical ferredoxin"/>
    <property type="match status" value="1"/>
</dbReference>
<dbReference type="Gene3D" id="3.40.50.11540">
    <property type="entry name" value="NADH-ubiquinone oxidoreductase 51kDa subunit"/>
    <property type="match status" value="1"/>
</dbReference>
<dbReference type="PIRSF" id="PIRSF036408">
    <property type="entry name" value="PduS_prd"/>
    <property type="match status" value="1"/>
</dbReference>
<dbReference type="SUPFAM" id="SSF142984">
    <property type="entry name" value="Nqo1 middle domain-like"/>
    <property type="match status" value="1"/>
</dbReference>
<dbReference type="KEGG" id="ttf:THTE_3179"/>
<evidence type="ECO:0000313" key="11">
    <source>
        <dbReference type="EMBL" id="ASV75781.1"/>
    </source>
</evidence>
<dbReference type="InterPro" id="IPR026902">
    <property type="entry name" value="RnfC_N"/>
</dbReference>
<keyword evidence="3" id="KW-0479">Metal-binding</keyword>
<evidence type="ECO:0000256" key="1">
    <source>
        <dbReference type="ARBA" id="ARBA00022448"/>
    </source>
</evidence>
<keyword evidence="5" id="KW-0249">Electron transport</keyword>
<keyword evidence="7" id="KW-0411">Iron-sulfur</keyword>
<evidence type="ECO:0000259" key="10">
    <source>
        <dbReference type="Pfam" id="PF13375"/>
    </source>
</evidence>
<reference evidence="11 12" key="1">
    <citation type="journal article" name="Front. Microbiol.">
        <title>Sugar Metabolism of the First Thermophilic Planctomycete Thermogutta terrifontis: Comparative Genomic and Transcriptomic Approaches.</title>
        <authorList>
            <person name="Elcheninov A.G."/>
            <person name="Menzel P."/>
            <person name="Gudbergsdottir S.R."/>
            <person name="Slesarev A.I."/>
            <person name="Kadnikov V.V."/>
            <person name="Krogh A."/>
            <person name="Bonch-Osmolovskaya E.A."/>
            <person name="Peng X."/>
            <person name="Kublanov I.V."/>
        </authorList>
    </citation>
    <scope>NUCLEOTIDE SEQUENCE [LARGE SCALE GENOMIC DNA]</scope>
    <source>
        <strain evidence="11 12">R1</strain>
    </source>
</reference>
<evidence type="ECO:0000256" key="3">
    <source>
        <dbReference type="ARBA" id="ARBA00022723"/>
    </source>
</evidence>
<dbReference type="EMBL" id="CP018477">
    <property type="protein sequence ID" value="ASV75781.1"/>
    <property type="molecule type" value="Genomic_DNA"/>
</dbReference>
<name>A0A286RIJ4_9BACT</name>
<dbReference type="Pfam" id="PF01512">
    <property type="entry name" value="Complex1_51K"/>
    <property type="match status" value="1"/>
</dbReference>
<dbReference type="InterPro" id="IPR011538">
    <property type="entry name" value="Nuo51_FMN-bd"/>
</dbReference>
<proteinExistence type="predicted"/>
<keyword evidence="12" id="KW-1185">Reference proteome</keyword>
<dbReference type="SUPFAM" id="SSF142019">
    <property type="entry name" value="Nqo1 FMN-binding domain-like"/>
    <property type="match status" value="1"/>
</dbReference>
<dbReference type="InterPro" id="IPR019554">
    <property type="entry name" value="Soluble_ligand-bd"/>
</dbReference>
<dbReference type="PANTHER" id="PTHR43034:SF2">
    <property type="entry name" value="ION-TRANSLOCATING OXIDOREDUCTASE COMPLEX SUBUNIT C"/>
    <property type="match status" value="1"/>
</dbReference>
<dbReference type="Pfam" id="PF13375">
    <property type="entry name" value="RnfC_N"/>
    <property type="match status" value="1"/>
</dbReference>
<evidence type="ECO:0000256" key="4">
    <source>
        <dbReference type="ARBA" id="ARBA00022737"/>
    </source>
</evidence>
<dbReference type="Pfam" id="PF13534">
    <property type="entry name" value="Fer4_17"/>
    <property type="match status" value="1"/>
</dbReference>
<dbReference type="Pfam" id="PF10531">
    <property type="entry name" value="SLBB"/>
    <property type="match status" value="1"/>
</dbReference>
<dbReference type="InterPro" id="IPR017054">
    <property type="entry name" value="PduS"/>
</dbReference>
<dbReference type="GO" id="GO:0046872">
    <property type="term" value="F:metal ion binding"/>
    <property type="evidence" value="ECO:0007669"/>
    <property type="project" value="UniProtKB-KW"/>
</dbReference>
<evidence type="ECO:0000256" key="5">
    <source>
        <dbReference type="ARBA" id="ARBA00022982"/>
    </source>
</evidence>
<evidence type="ECO:0000256" key="7">
    <source>
        <dbReference type="ARBA" id="ARBA00023014"/>
    </source>
</evidence>
<feature type="domain" description="Soluble ligand binding" evidence="9">
    <location>
        <begin position="159"/>
        <end position="205"/>
    </location>
</feature>
<keyword evidence="1" id="KW-0813">Transport</keyword>
<keyword evidence="2" id="KW-0004">4Fe-4S</keyword>
<dbReference type="InterPro" id="IPR010208">
    <property type="entry name" value="Ion_transpt_RnfC/RsxC"/>
</dbReference>
<dbReference type="GO" id="GO:0009055">
    <property type="term" value="F:electron transfer activity"/>
    <property type="evidence" value="ECO:0007669"/>
    <property type="project" value="InterPro"/>
</dbReference>
<feature type="domain" description="RnfC Barrel sandwich hybrid" evidence="10">
    <location>
        <begin position="368"/>
        <end position="434"/>
    </location>
</feature>
<organism evidence="11 12">
    <name type="scientific">Thermogutta terrifontis</name>
    <dbReference type="NCBI Taxonomy" id="1331910"/>
    <lineage>
        <taxon>Bacteria</taxon>
        <taxon>Pseudomonadati</taxon>
        <taxon>Planctomycetota</taxon>
        <taxon>Planctomycetia</taxon>
        <taxon>Pirellulales</taxon>
        <taxon>Thermoguttaceae</taxon>
        <taxon>Thermogutta</taxon>
    </lineage>
</organism>
<dbReference type="Gene3D" id="3.10.20.600">
    <property type="match status" value="1"/>
</dbReference>
<evidence type="ECO:0000259" key="8">
    <source>
        <dbReference type="Pfam" id="PF01512"/>
    </source>
</evidence>
<dbReference type="RefSeq" id="WP_095415738.1">
    <property type="nucleotide sequence ID" value="NZ_CP018477.1"/>
</dbReference>
<protein>
    <submittedName>
        <fullName evidence="11">Cob(III)alamin reductase</fullName>
    </submittedName>
</protein>